<reference evidence="20" key="1">
    <citation type="submission" date="2017-02" db="UniProtKB">
        <authorList>
            <consortium name="WormBaseParasite"/>
        </authorList>
    </citation>
    <scope>IDENTIFICATION</scope>
</reference>
<dbReference type="Pfam" id="PF09781">
    <property type="entry name" value="NDUF_B5"/>
    <property type="match status" value="1"/>
</dbReference>
<keyword evidence="12 17" id="KW-1133">Transmembrane helix</keyword>
<keyword evidence="7" id="KW-0679">Respiratory chain</keyword>
<evidence type="ECO:0000256" key="5">
    <source>
        <dbReference type="ARBA" id="ARBA00015175"/>
    </source>
</evidence>
<dbReference type="InterPro" id="IPR019173">
    <property type="entry name" value="NADH_UbQ_OxRdtase_B5_su"/>
</dbReference>
<feature type="transmembrane region" description="Helical" evidence="17">
    <location>
        <begin position="70"/>
        <end position="92"/>
    </location>
</feature>
<proteinExistence type="inferred from homology"/>
<evidence type="ECO:0000256" key="9">
    <source>
        <dbReference type="ARBA" id="ARBA00022792"/>
    </source>
</evidence>
<evidence type="ECO:0000256" key="1">
    <source>
        <dbReference type="ARBA" id="ARBA00003195"/>
    </source>
</evidence>
<gene>
    <name evidence="18" type="ORF">TASK_LOCUS5229</name>
</gene>
<sequence>MLRGCGALRDRSALLTPYLRSYSFFKSDAEHARKLWLKTRIVALSRRNSSNHTMVVRQSKFINEKFYDELHFFFMCGAIPYVLGAFLINLFFGQAELIETPDDYEPHYWEYYKVFWIFYASLSKHPITRFISRNLMWSPQQVYENNLAYLKRSMDSKELVVEEKWFQESELAHRDYRGWQFIPVNPAGVLRAHKEELLNEEMGSWISR</sequence>
<dbReference type="GO" id="GO:0005743">
    <property type="term" value="C:mitochondrial inner membrane"/>
    <property type="evidence" value="ECO:0007669"/>
    <property type="project" value="UniProtKB-SubCell"/>
</dbReference>
<protein>
    <recommendedName>
        <fullName evidence="5">NADH dehydrogenase [ubiquinone] 1 beta subcomplex subunit 5, mitochondrial</fullName>
    </recommendedName>
    <alternativeName>
        <fullName evidence="16">Complex I-SGDH</fullName>
    </alternativeName>
    <alternativeName>
        <fullName evidence="15">NADH-ubiquinone oxidoreductase SGDH subunit</fullName>
    </alternativeName>
</protein>
<evidence type="ECO:0000256" key="17">
    <source>
        <dbReference type="SAM" id="Phobius"/>
    </source>
</evidence>
<keyword evidence="11" id="KW-0249">Electron transport</keyword>
<evidence type="ECO:0000256" key="12">
    <source>
        <dbReference type="ARBA" id="ARBA00022989"/>
    </source>
</evidence>
<dbReference type="AlphaFoldDB" id="A0A0R3W554"/>
<evidence type="ECO:0000256" key="3">
    <source>
        <dbReference type="ARBA" id="ARBA00007152"/>
    </source>
</evidence>
<dbReference type="PANTHER" id="PTHR13178">
    <property type="entry name" value="NADH-UBIQUINONE OXIDOREDUCTASE SGDH SUBUNIT"/>
    <property type="match status" value="1"/>
</dbReference>
<accession>A0A0R3W554</accession>
<evidence type="ECO:0000256" key="13">
    <source>
        <dbReference type="ARBA" id="ARBA00023128"/>
    </source>
</evidence>
<comment type="function">
    <text evidence="1">Accessory subunit of the mitochondrial membrane respiratory chain NADH dehydrogenase (Complex I), that is believed not to be involved in catalysis. Complex I functions in the transfer of electrons from NADH to the respiratory chain. The immediate electron acceptor for the enzyme is believed to be ubiquinone.</text>
</comment>
<evidence type="ECO:0000313" key="19">
    <source>
        <dbReference type="Proteomes" id="UP000282613"/>
    </source>
</evidence>
<evidence type="ECO:0000256" key="16">
    <source>
        <dbReference type="ARBA" id="ARBA00032550"/>
    </source>
</evidence>
<dbReference type="PANTHER" id="PTHR13178:SF0">
    <property type="entry name" value="NADH DEHYDROGENASE [UBIQUINONE] 1 BETA SUBCOMPLEX SUBUNIT 5, MITOCHONDRIAL"/>
    <property type="match status" value="1"/>
</dbReference>
<evidence type="ECO:0000256" key="14">
    <source>
        <dbReference type="ARBA" id="ARBA00023136"/>
    </source>
</evidence>
<comment type="similarity">
    <text evidence="3">Belongs to the complex I NDUFB5 subunit family.</text>
</comment>
<reference evidence="18 19" key="2">
    <citation type="submission" date="2018-11" db="EMBL/GenBank/DDBJ databases">
        <authorList>
            <consortium name="Pathogen Informatics"/>
        </authorList>
    </citation>
    <scope>NUCLEOTIDE SEQUENCE [LARGE SCALE GENOMIC DNA]</scope>
</reference>
<evidence type="ECO:0000256" key="11">
    <source>
        <dbReference type="ARBA" id="ARBA00022982"/>
    </source>
</evidence>
<keyword evidence="13" id="KW-0496">Mitochondrion</keyword>
<evidence type="ECO:0000256" key="10">
    <source>
        <dbReference type="ARBA" id="ARBA00022946"/>
    </source>
</evidence>
<keyword evidence="14 17" id="KW-0472">Membrane</keyword>
<name>A0A0R3W554_TAEAS</name>
<evidence type="ECO:0000256" key="2">
    <source>
        <dbReference type="ARBA" id="ARBA00004434"/>
    </source>
</evidence>
<comment type="subcellular location">
    <subcellularLocation>
        <location evidence="2">Mitochondrion inner membrane</location>
        <topology evidence="2">Single-pass membrane protein</topology>
    </subcellularLocation>
</comment>
<dbReference type="STRING" id="60517.A0A0R3W554"/>
<keyword evidence="8 17" id="KW-0812">Transmembrane</keyword>
<keyword evidence="10" id="KW-0809">Transit peptide</keyword>
<keyword evidence="19" id="KW-1185">Reference proteome</keyword>
<evidence type="ECO:0000256" key="15">
    <source>
        <dbReference type="ARBA" id="ARBA00032395"/>
    </source>
</evidence>
<dbReference type="WBParaSite" id="TASK_0000522801-mRNA-1">
    <property type="protein sequence ID" value="TASK_0000522801-mRNA-1"/>
    <property type="gene ID" value="TASK_0000522801"/>
</dbReference>
<evidence type="ECO:0000256" key="6">
    <source>
        <dbReference type="ARBA" id="ARBA00022448"/>
    </source>
</evidence>
<evidence type="ECO:0000313" key="20">
    <source>
        <dbReference type="WBParaSite" id="TASK_0000522801-mRNA-1"/>
    </source>
</evidence>
<keyword evidence="6" id="KW-0813">Transport</keyword>
<keyword evidence="9" id="KW-0999">Mitochondrion inner membrane</keyword>
<evidence type="ECO:0000256" key="8">
    <source>
        <dbReference type="ARBA" id="ARBA00022692"/>
    </source>
</evidence>
<dbReference type="Proteomes" id="UP000282613">
    <property type="component" value="Unassembled WGS sequence"/>
</dbReference>
<dbReference type="OrthoDB" id="9995605at2759"/>
<evidence type="ECO:0000256" key="7">
    <source>
        <dbReference type="ARBA" id="ARBA00022660"/>
    </source>
</evidence>
<organism evidence="20">
    <name type="scientific">Taenia asiatica</name>
    <name type="common">Asian tapeworm</name>
    <dbReference type="NCBI Taxonomy" id="60517"/>
    <lineage>
        <taxon>Eukaryota</taxon>
        <taxon>Metazoa</taxon>
        <taxon>Spiralia</taxon>
        <taxon>Lophotrochozoa</taxon>
        <taxon>Platyhelminthes</taxon>
        <taxon>Cestoda</taxon>
        <taxon>Eucestoda</taxon>
        <taxon>Cyclophyllidea</taxon>
        <taxon>Taeniidae</taxon>
        <taxon>Taenia</taxon>
    </lineage>
</organism>
<evidence type="ECO:0000313" key="18">
    <source>
        <dbReference type="EMBL" id="VDK34727.1"/>
    </source>
</evidence>
<comment type="subunit">
    <text evidence="4">Complex I is composed of 45 different subunits.</text>
</comment>
<dbReference type="EMBL" id="UYRS01018401">
    <property type="protein sequence ID" value="VDK34727.1"/>
    <property type="molecule type" value="Genomic_DNA"/>
</dbReference>
<evidence type="ECO:0000256" key="4">
    <source>
        <dbReference type="ARBA" id="ARBA00011533"/>
    </source>
</evidence>